<dbReference type="AlphaFoldDB" id="A0A8D8GXI9"/>
<feature type="compositionally biased region" description="Low complexity" evidence="1">
    <location>
        <begin position="88"/>
        <end position="102"/>
    </location>
</feature>
<dbReference type="EMBL" id="HBUE01063144">
    <property type="protein sequence ID" value="CAG6469533.1"/>
    <property type="molecule type" value="Transcribed_RNA"/>
</dbReference>
<reference evidence="2" key="1">
    <citation type="submission" date="2021-05" db="EMBL/GenBank/DDBJ databases">
        <authorList>
            <person name="Alioto T."/>
            <person name="Alioto T."/>
            <person name="Gomez Garrido J."/>
        </authorList>
    </citation>
    <scope>NUCLEOTIDE SEQUENCE</scope>
</reference>
<dbReference type="EMBL" id="HBUE01294758">
    <property type="protein sequence ID" value="CAG6575786.1"/>
    <property type="molecule type" value="Transcribed_RNA"/>
</dbReference>
<evidence type="ECO:0000313" key="2">
    <source>
        <dbReference type="EMBL" id="CAG6524111.1"/>
    </source>
</evidence>
<name>A0A8D8GXI9_CULPI</name>
<evidence type="ECO:0000256" key="1">
    <source>
        <dbReference type="SAM" id="MobiDB-lite"/>
    </source>
</evidence>
<dbReference type="EMBL" id="HBUE01188959">
    <property type="protein sequence ID" value="CAG6524109.1"/>
    <property type="molecule type" value="Transcribed_RNA"/>
</dbReference>
<organism evidence="2">
    <name type="scientific">Culex pipiens</name>
    <name type="common">House mosquito</name>
    <dbReference type="NCBI Taxonomy" id="7175"/>
    <lineage>
        <taxon>Eukaryota</taxon>
        <taxon>Metazoa</taxon>
        <taxon>Ecdysozoa</taxon>
        <taxon>Arthropoda</taxon>
        <taxon>Hexapoda</taxon>
        <taxon>Insecta</taxon>
        <taxon>Pterygota</taxon>
        <taxon>Neoptera</taxon>
        <taxon>Endopterygota</taxon>
        <taxon>Diptera</taxon>
        <taxon>Nematocera</taxon>
        <taxon>Culicoidea</taxon>
        <taxon>Culicidae</taxon>
        <taxon>Culicinae</taxon>
        <taxon>Culicini</taxon>
        <taxon>Culex</taxon>
        <taxon>Culex</taxon>
    </lineage>
</organism>
<dbReference type="EMBL" id="HBUE01294757">
    <property type="protein sequence ID" value="CAG6575784.1"/>
    <property type="molecule type" value="Transcribed_RNA"/>
</dbReference>
<protein>
    <submittedName>
        <fullName evidence="2">(northern house mosquito) hypothetical protein</fullName>
    </submittedName>
</protein>
<sequence>MCLAGGHYAFALLRLSVGPEHDPARRQDSNCCRQHRHPGPPGYSAGQQKRSAGGIFLHQPVPEPDPQQNHQGPEVDRHQRVREPDPAHPAVSSAAPAAGTTG</sequence>
<feature type="region of interest" description="Disordered" evidence="1">
    <location>
        <begin position="17"/>
        <end position="102"/>
    </location>
</feature>
<proteinExistence type="predicted"/>
<feature type="compositionally biased region" description="Basic and acidic residues" evidence="1">
    <location>
        <begin position="73"/>
        <end position="86"/>
    </location>
</feature>
<dbReference type="EMBL" id="HBUE01188960">
    <property type="protein sequence ID" value="CAG6524111.1"/>
    <property type="molecule type" value="Transcribed_RNA"/>
</dbReference>
<feature type="compositionally biased region" description="Basic and acidic residues" evidence="1">
    <location>
        <begin position="19"/>
        <end position="28"/>
    </location>
</feature>
<accession>A0A8D8GXI9</accession>